<protein>
    <submittedName>
        <fullName evidence="4">Uncharacterized protein</fullName>
    </submittedName>
</protein>
<feature type="compositionally biased region" description="Acidic residues" evidence="2">
    <location>
        <begin position="363"/>
        <end position="375"/>
    </location>
</feature>
<feature type="region of interest" description="Disordered" evidence="2">
    <location>
        <begin position="192"/>
        <end position="215"/>
    </location>
</feature>
<feature type="compositionally biased region" description="Acidic residues" evidence="2">
    <location>
        <begin position="304"/>
        <end position="317"/>
    </location>
</feature>
<keyword evidence="1" id="KW-0175">Coiled coil</keyword>
<evidence type="ECO:0000256" key="2">
    <source>
        <dbReference type="SAM" id="MobiDB-lite"/>
    </source>
</evidence>
<sequence length="433" mass="46743">AGESRMIEISSLSAMIIAEVMLGLVILSGLLLLFTLLRKQRIRKAAHHLAERVQVDKEKRSERLKKLLAEQYQLQSPQLDQTLHGIVQTEMTLYQNMLNGFLKDDQVYLQQIDVDVENLVLAYQALAGNVSGAGGSDDVSSDEVEALKAENERLAEELKVTMDTMGRMLNEYSTMFADGDSGFPAEATAVAGQEASAPSDQAQSAVAEATAEPAPAEAAAVATEIDSDDDMVIPDMTEEELTESSLSELEEESVESEVEEAVEAVADSETPVEDVTDIETPDVEASAADSTEAEIPEVAVPDVEIPEVEIPEVEIPDVESLTAGSTGVDEEVSEIIDEVMEIADDMMHETAEAESQSSGDAASDTEAEASDDANEVAEQSGESMVDDLNAIDIEIPEMDSSEVEQAEFEPGSLEEEWAKLLEEESSDEEKKES</sequence>
<dbReference type="EMBL" id="JAEPCM010000244">
    <property type="protein sequence ID" value="MCG7946155.1"/>
    <property type="molecule type" value="Genomic_DNA"/>
</dbReference>
<keyword evidence="3" id="KW-0812">Transmembrane</keyword>
<feature type="transmembrane region" description="Helical" evidence="3">
    <location>
        <begin position="12"/>
        <end position="37"/>
    </location>
</feature>
<gene>
    <name evidence="4" type="ORF">JAZ07_07380</name>
</gene>
<feature type="region of interest" description="Disordered" evidence="2">
    <location>
        <begin position="263"/>
        <end position="332"/>
    </location>
</feature>
<feature type="non-terminal residue" evidence="4">
    <location>
        <position position="1"/>
    </location>
</feature>
<comment type="caution">
    <text evidence="4">The sequence shown here is derived from an EMBL/GenBank/DDBJ whole genome shotgun (WGS) entry which is preliminary data.</text>
</comment>
<reference evidence="4" key="1">
    <citation type="journal article" date="2021" name="Proc. Natl. Acad. Sci. U.S.A.">
        <title>Global biogeography of chemosynthetic symbionts reveals both localized and globally distributed symbiont groups. .</title>
        <authorList>
            <person name="Osvatic J.T."/>
            <person name="Wilkins L.G.E."/>
            <person name="Leibrecht L."/>
            <person name="Leray M."/>
            <person name="Zauner S."/>
            <person name="Polzin J."/>
            <person name="Camacho Y."/>
            <person name="Gros O."/>
            <person name="van Gils J.A."/>
            <person name="Eisen J.A."/>
            <person name="Petersen J.M."/>
            <person name="Yuen B."/>
        </authorList>
    </citation>
    <scope>NUCLEOTIDE SEQUENCE</scope>
    <source>
        <strain evidence="4">MAGclacostrist064TRANS</strain>
    </source>
</reference>
<feature type="region of interest" description="Disordered" evidence="2">
    <location>
        <begin position="347"/>
        <end position="433"/>
    </location>
</feature>
<keyword evidence="3" id="KW-1133">Transmembrane helix</keyword>
<evidence type="ECO:0000313" key="5">
    <source>
        <dbReference type="Proteomes" id="UP000886667"/>
    </source>
</evidence>
<name>A0A9E4KCL6_9GAMM</name>
<evidence type="ECO:0000256" key="3">
    <source>
        <dbReference type="SAM" id="Phobius"/>
    </source>
</evidence>
<keyword evidence="3" id="KW-0472">Membrane</keyword>
<feature type="compositionally biased region" description="Basic and acidic residues" evidence="2">
    <location>
        <begin position="416"/>
        <end position="433"/>
    </location>
</feature>
<organism evidence="4 5">
    <name type="scientific">Candidatus Thiodiazotropha taylori</name>
    <dbReference type="NCBI Taxonomy" id="2792791"/>
    <lineage>
        <taxon>Bacteria</taxon>
        <taxon>Pseudomonadati</taxon>
        <taxon>Pseudomonadota</taxon>
        <taxon>Gammaproteobacteria</taxon>
        <taxon>Chromatiales</taxon>
        <taxon>Sedimenticolaceae</taxon>
        <taxon>Candidatus Thiodiazotropha</taxon>
    </lineage>
</organism>
<proteinExistence type="predicted"/>
<feature type="compositionally biased region" description="Low complexity" evidence="2">
    <location>
        <begin position="205"/>
        <end position="215"/>
    </location>
</feature>
<feature type="compositionally biased region" description="Acidic residues" evidence="2">
    <location>
        <begin position="394"/>
        <end position="415"/>
    </location>
</feature>
<dbReference type="Proteomes" id="UP000886667">
    <property type="component" value="Unassembled WGS sequence"/>
</dbReference>
<evidence type="ECO:0000256" key="1">
    <source>
        <dbReference type="SAM" id="Coils"/>
    </source>
</evidence>
<feature type="compositionally biased region" description="Acidic residues" evidence="2">
    <location>
        <begin position="270"/>
        <end position="282"/>
    </location>
</feature>
<feature type="coiled-coil region" evidence="1">
    <location>
        <begin position="137"/>
        <end position="164"/>
    </location>
</feature>
<evidence type="ECO:0000313" key="4">
    <source>
        <dbReference type="EMBL" id="MCG7946155.1"/>
    </source>
</evidence>
<accession>A0A9E4KCL6</accession>
<dbReference type="AlphaFoldDB" id="A0A9E4KCL6"/>